<dbReference type="InterPro" id="IPR001452">
    <property type="entry name" value="SH3_domain"/>
</dbReference>
<evidence type="ECO:0000259" key="2">
    <source>
        <dbReference type="PROSITE" id="PS50002"/>
    </source>
</evidence>
<accession>A0ABW9GN66</accession>
<gene>
    <name evidence="3" type="ORF">ACEUDJ_00710</name>
</gene>
<evidence type="ECO:0000256" key="1">
    <source>
        <dbReference type="ARBA" id="ARBA00022443"/>
    </source>
</evidence>
<comment type="caution">
    <text evidence="3">The sequence shown here is derived from an EMBL/GenBank/DDBJ whole genome shotgun (WGS) entry which is preliminary data.</text>
</comment>
<reference evidence="3 4" key="1">
    <citation type="submission" date="2024-09" db="EMBL/GenBank/DDBJ databases">
        <title>Aeromonas strains Genome sequencing and assembly.</title>
        <authorList>
            <person name="Hu X."/>
            <person name="Tang B."/>
        </authorList>
    </citation>
    <scope>NUCLEOTIDE SEQUENCE [LARGE SCALE GENOMIC DNA]</scope>
    <source>
        <strain evidence="3 4">NB23SCDHY001</strain>
    </source>
</reference>
<dbReference type="CDD" id="cd00174">
    <property type="entry name" value="SH3"/>
    <property type="match status" value="1"/>
</dbReference>
<keyword evidence="4" id="KW-1185">Reference proteome</keyword>
<dbReference type="RefSeq" id="WP_111872639.1">
    <property type="nucleotide sequence ID" value="NZ_JBGXBU010000001.1"/>
</dbReference>
<dbReference type="InterPro" id="IPR036028">
    <property type="entry name" value="SH3-like_dom_sf"/>
</dbReference>
<dbReference type="GeneID" id="97218575"/>
<dbReference type="EMBL" id="JBGXBU010000001">
    <property type="protein sequence ID" value="MFM4891408.1"/>
    <property type="molecule type" value="Genomic_DNA"/>
</dbReference>
<protein>
    <submittedName>
        <fullName evidence="3">SH3 domain-containing protein</fullName>
    </submittedName>
</protein>
<dbReference type="PROSITE" id="PS50002">
    <property type="entry name" value="SH3"/>
    <property type="match status" value="1"/>
</dbReference>
<dbReference type="Pfam" id="PF07653">
    <property type="entry name" value="SH3_2"/>
    <property type="match status" value="2"/>
</dbReference>
<dbReference type="Proteomes" id="UP001630969">
    <property type="component" value="Unassembled WGS sequence"/>
</dbReference>
<feature type="domain" description="SH3" evidence="2">
    <location>
        <begin position="66"/>
        <end position="121"/>
    </location>
</feature>
<dbReference type="Gene3D" id="2.30.30.40">
    <property type="entry name" value="SH3 Domains"/>
    <property type="match status" value="1"/>
</dbReference>
<evidence type="ECO:0000313" key="3">
    <source>
        <dbReference type="EMBL" id="MFM4891408.1"/>
    </source>
</evidence>
<organism evidence="3 4">
    <name type="scientific">Aeromonas bivalvium</name>
    <dbReference type="NCBI Taxonomy" id="440079"/>
    <lineage>
        <taxon>Bacteria</taxon>
        <taxon>Pseudomonadati</taxon>
        <taxon>Pseudomonadota</taxon>
        <taxon>Gammaproteobacteria</taxon>
        <taxon>Aeromonadales</taxon>
        <taxon>Aeromonadaceae</taxon>
        <taxon>Aeromonas</taxon>
    </lineage>
</organism>
<proteinExistence type="predicted"/>
<sequence>MNSESKAFLVISAHRSEYPNPITFRKGTPLVVGERYEGEEEWHDWFFCHCDGQQGGWVPAQIIGSAGDGTARALEDYTARELSVQAGDRLSGHRMINGWIWCVREQEGASGWVPLANLREA</sequence>
<dbReference type="InterPro" id="IPR014593">
    <property type="entry name" value="UCP034961_SH3_2"/>
</dbReference>
<dbReference type="SUPFAM" id="SSF50044">
    <property type="entry name" value="SH3-domain"/>
    <property type="match status" value="2"/>
</dbReference>
<evidence type="ECO:0000313" key="4">
    <source>
        <dbReference type="Proteomes" id="UP001630969"/>
    </source>
</evidence>
<keyword evidence="1" id="KW-0728">SH3 domain</keyword>
<name>A0ABW9GN66_9GAMM</name>
<dbReference type="PIRSF" id="PIRSF034961">
    <property type="entry name" value="UCP034961_SH3_2"/>
    <property type="match status" value="1"/>
</dbReference>